<feature type="compositionally biased region" description="Low complexity" evidence="1">
    <location>
        <begin position="774"/>
        <end position="793"/>
    </location>
</feature>
<proteinExistence type="predicted"/>
<feature type="region of interest" description="Disordered" evidence="1">
    <location>
        <begin position="229"/>
        <end position="257"/>
    </location>
</feature>
<feature type="region of interest" description="Disordered" evidence="1">
    <location>
        <begin position="1361"/>
        <end position="1381"/>
    </location>
</feature>
<accession>A0A3M7KTT0</accession>
<feature type="region of interest" description="Disordered" evidence="1">
    <location>
        <begin position="1454"/>
        <end position="1474"/>
    </location>
</feature>
<gene>
    <name evidence="2" type="ORF">APUTEX25_003896</name>
</gene>
<feature type="region of interest" description="Disordered" evidence="1">
    <location>
        <begin position="765"/>
        <end position="793"/>
    </location>
</feature>
<feature type="region of interest" description="Disordered" evidence="1">
    <location>
        <begin position="1637"/>
        <end position="1689"/>
    </location>
</feature>
<protein>
    <submittedName>
        <fullName evidence="2">Uncharacterized protein</fullName>
    </submittedName>
</protein>
<feature type="region of interest" description="Disordered" evidence="1">
    <location>
        <begin position="1522"/>
        <end position="1544"/>
    </location>
</feature>
<evidence type="ECO:0000313" key="3">
    <source>
        <dbReference type="Proteomes" id="UP000279271"/>
    </source>
</evidence>
<reference evidence="3" key="1">
    <citation type="journal article" date="2018" name="Algal Res.">
        <title>Characterization of plant carbon substrate utilization by Auxenochlorella protothecoides.</title>
        <authorList>
            <person name="Vogler B.W."/>
            <person name="Starkenburg S.R."/>
            <person name="Sudasinghe N."/>
            <person name="Schambach J.Y."/>
            <person name="Rollin J.A."/>
            <person name="Pattathil S."/>
            <person name="Barry A.N."/>
        </authorList>
    </citation>
    <scope>NUCLEOTIDE SEQUENCE [LARGE SCALE GENOMIC DNA]</scope>
    <source>
        <strain evidence="3">UTEX 25</strain>
    </source>
</reference>
<organism evidence="2 3">
    <name type="scientific">Auxenochlorella protothecoides</name>
    <name type="common">Green microalga</name>
    <name type="synonym">Chlorella protothecoides</name>
    <dbReference type="NCBI Taxonomy" id="3075"/>
    <lineage>
        <taxon>Eukaryota</taxon>
        <taxon>Viridiplantae</taxon>
        <taxon>Chlorophyta</taxon>
        <taxon>core chlorophytes</taxon>
        <taxon>Trebouxiophyceae</taxon>
        <taxon>Chlorellales</taxon>
        <taxon>Chlorellaceae</taxon>
        <taxon>Auxenochlorella</taxon>
    </lineage>
</organism>
<feature type="compositionally biased region" description="Low complexity" evidence="1">
    <location>
        <begin position="1361"/>
        <end position="1370"/>
    </location>
</feature>
<feature type="region of interest" description="Disordered" evidence="1">
    <location>
        <begin position="136"/>
        <end position="176"/>
    </location>
</feature>
<dbReference type="Proteomes" id="UP000279271">
    <property type="component" value="Unassembled WGS sequence"/>
</dbReference>
<feature type="region of interest" description="Disordered" evidence="1">
    <location>
        <begin position="340"/>
        <end position="377"/>
    </location>
</feature>
<feature type="compositionally biased region" description="Basic and acidic residues" evidence="1">
    <location>
        <begin position="1455"/>
        <end position="1464"/>
    </location>
</feature>
<name>A0A3M7KTT0_AUXPR</name>
<feature type="region of interest" description="Disordered" evidence="1">
    <location>
        <begin position="313"/>
        <end position="332"/>
    </location>
</feature>
<evidence type="ECO:0000313" key="2">
    <source>
        <dbReference type="EMBL" id="RMZ53757.1"/>
    </source>
</evidence>
<dbReference type="EMBL" id="QOKY01000195">
    <property type="protein sequence ID" value="RMZ53757.1"/>
    <property type="molecule type" value="Genomic_DNA"/>
</dbReference>
<feature type="region of interest" description="Disordered" evidence="1">
    <location>
        <begin position="438"/>
        <end position="480"/>
    </location>
</feature>
<feature type="region of interest" description="Disordered" evidence="1">
    <location>
        <begin position="576"/>
        <end position="600"/>
    </location>
</feature>
<feature type="non-terminal residue" evidence="2">
    <location>
        <position position="1715"/>
    </location>
</feature>
<sequence>MPLSMRSQELPPEIALSRLTRGAAGGSAGAMPEAEALVAEGHRATVPAAPSEGVVEAEEAARLRVASEFERASLRQRALLRRAVLQELLRCTDAELAGLQRDGMSGAEAVQDSVASYREGRLATLHERAMRAMREMGAEQGSLPAPAPAGTDQDGRRAARSRSRTPSPAARLPRPRALPCASVVSAVSSTRGAAVARSAGEGGATPHARALAGAAGVATESGGEEPAIVVLSGDSDGADHAPSSATEELAEVSPGPALPSVDMSISSADVAGASIADVLGAPLADAPGATPMRPAEPVAALVLRTSPSLAATLDLSAGGGDGASEPEEGEVLQPAAAPAAIQGPAPMPPGSTPPRHPPPPPPTAPRDGRWTGHRPSPVIHQGRAAAAAAWQRGGTAAGAYGTMHSYVPTVAHSPAAFIWGSGRAPPVPVPVPMPAPSATTLASRAPCSVQEDRPSAPAGPPSGAAPTERRSEAAAGRPKLSVQDLPAQLNVIFRDAVRAEAAASATPFPVRLVVARMQRSPQLACWDRSKHPIGQIVWAHARAGTFKIGKVGGLHQVTAVPGAAGVAPARGAGAEQACPAEGTPAVPAGPPPQTLAMPLAAAPFPSPATEAGAPAAAAAQVAAAAPTAASKRLAGAGPGVERARELEAAPGANVTPIAVDPAPAPCPHAPMAQYCMRRDLATAGGAVRVPPSVIKQVALEEPVPAYRRGAALGGARPGPGPLFTAPLLSAVAPLGWRWPLPLPYKLVPGAPRRILSAGEGPLLSDVQGTGGAEAGAVGSHAGPGAGPPGISAARGTSARYFSAGSTSESGELGAAAGAAARATPLPRPSASEEEVLAWVVCCAQDWGEVAGTPGTPAATKAGGPRGEELERLEEGQVRAGPCEAAFLSAALACLGVSGGARAVTQAAHHHSGGSETEAWLTPAARDAALAVLRCGITQCPAAALLWPLYLHLCPDLSLTLSAEAQLHMDGLGRVPPSHAAFVALSQRQRTLQDTLWVLAKGVCALLPGPADGAGPGPGRGPRVEWARASAATDLALRMLCTVSSACQRPEQLQALRGWFPPPLDLSERKKGTGKRGTAPAHRWECWKPASLTLRCLEEGLAEFLDLRATLWLTLASLAGNAAVPASIEQGLGREPAVPNVCWAAGQLTKDAFLLASGALRHLAIATDGYRKKRYRECMQVPGIKARSGLLSACLSLAVLTRDQKLAGAMVSSWRLLLPPPSASAYIWRHRVSHPAASVPEAPIAARAAEAVLGRAGELWMNWACRRKDGASGPPDALIWLTTLACVTSVAHPTAGDAGIPGASNPMLLALWSGLLDPLCAAAALTALAVEAEPDLAARAADRWRAAWEGPAAVAAAVAAATPEAAEGPRTPRGKAADGASGGVQSEGVARLLLGASLTPALHQLLDWVGRDGVGGIPDSPPEPGQGRGASAHQALYLGVAGCLHCLLAGRHSHSATKDDAEEPRSPAASASPSGVLAAQEEAACWLLRLHRRPSGCAAALRGAQRALTAGERVLDAPACWPSEAPGPPLPPHLAGSSGQMGSLRPRLSADAGAALSSMFGGLPEASRTQLMEELVRDGGGGHAPTACALVPTVVPGQAALILGGAKKSAVKLADLCSSLAALELSAAALCLHSHSRRRLDPRPTGPGQEPGAGRGGRRGRGGPGGHRRESCWMAGHRRVDPGPRRRGGVNWAACGRAVDRRSPAARLTEATKKSG</sequence>
<feature type="compositionally biased region" description="Pro residues" evidence="1">
    <location>
        <begin position="345"/>
        <end position="364"/>
    </location>
</feature>
<evidence type="ECO:0000256" key="1">
    <source>
        <dbReference type="SAM" id="MobiDB-lite"/>
    </source>
</evidence>
<comment type="caution">
    <text evidence="2">The sequence shown here is derived from an EMBL/GenBank/DDBJ whole genome shotgun (WGS) entry which is preliminary data.</text>
</comment>
<feature type="compositionally biased region" description="Low complexity" evidence="1">
    <location>
        <begin position="164"/>
        <end position="176"/>
    </location>
</feature>